<dbReference type="GO" id="GO:0008770">
    <property type="term" value="F:[acyl-carrier-protein] phosphodiesterase activity"/>
    <property type="evidence" value="ECO:0007669"/>
    <property type="project" value="InterPro"/>
</dbReference>
<organism evidence="4 5">
    <name type="scientific">Cloacibacterium normanense</name>
    <dbReference type="NCBI Taxonomy" id="237258"/>
    <lineage>
        <taxon>Bacteria</taxon>
        <taxon>Pseudomonadati</taxon>
        <taxon>Bacteroidota</taxon>
        <taxon>Flavobacteriia</taxon>
        <taxon>Flavobacteriales</taxon>
        <taxon>Weeksellaceae</taxon>
    </lineage>
</organism>
<dbReference type="PATRIC" id="fig|237258.4.peg.940"/>
<dbReference type="RefSeq" id="WP_069800546.1">
    <property type="nucleotide sequence ID" value="NZ_CP034157.1"/>
</dbReference>
<evidence type="ECO:0000256" key="3">
    <source>
        <dbReference type="ARBA" id="ARBA00023098"/>
    </source>
</evidence>
<dbReference type="KEGG" id="cnr:EB819_09745"/>
<dbReference type="Pfam" id="PF04336">
    <property type="entry name" value="ACP_PD"/>
    <property type="match status" value="1"/>
</dbReference>
<dbReference type="OrthoDB" id="8442777at2"/>
<sequence>MNFLAHTYLSFTDEQIVGNLIGDFIKNKSRNHLSDGIQQGITLHRAIDAFTDVHPKVLEAKTVFQPIVRLYSGAFVDVVFDYFLANDKNVKSAKEWRDFTAHVYQVLNKYEAILPENFRKVLPRMEKDNWLYNYRFDWGMEYSINNVLNKAKYLDNSIPVYGFFQHHKEFLRSCYEEFFPDLHQFCISLNDNFKKSDTDIDPDSLV</sequence>
<dbReference type="InterPro" id="IPR007431">
    <property type="entry name" value="ACP_PD"/>
</dbReference>
<keyword evidence="3" id="KW-0443">Lipid metabolism</keyword>
<gene>
    <name evidence="4" type="ORF">BHF72_0760</name>
</gene>
<dbReference type="STRING" id="237258.SAMN04489756_10326"/>
<evidence type="ECO:0008006" key="6">
    <source>
        <dbReference type="Google" id="ProtNLM"/>
    </source>
</evidence>
<keyword evidence="2" id="KW-0378">Hydrolase</keyword>
<dbReference type="EMBL" id="MKGI01000079">
    <property type="protein sequence ID" value="OEL10066.1"/>
    <property type="molecule type" value="Genomic_DNA"/>
</dbReference>
<evidence type="ECO:0000313" key="5">
    <source>
        <dbReference type="Proteomes" id="UP000095601"/>
    </source>
</evidence>
<accession>A0A1E5UAY4</accession>
<comment type="caution">
    <text evidence="4">The sequence shown here is derived from an EMBL/GenBank/DDBJ whole genome shotgun (WGS) entry which is preliminary data.</text>
</comment>
<protein>
    <recommendedName>
        <fullName evidence="6">DUF479 domain-containing protein</fullName>
    </recommendedName>
</protein>
<proteinExistence type="predicted"/>
<evidence type="ECO:0000256" key="2">
    <source>
        <dbReference type="ARBA" id="ARBA00022801"/>
    </source>
</evidence>
<dbReference type="Proteomes" id="UP000095601">
    <property type="component" value="Unassembled WGS sequence"/>
</dbReference>
<dbReference type="GO" id="GO:0006633">
    <property type="term" value="P:fatty acid biosynthetic process"/>
    <property type="evidence" value="ECO:0007669"/>
    <property type="project" value="InterPro"/>
</dbReference>
<dbReference type="PANTHER" id="PTHR38764">
    <property type="entry name" value="ACYL CARRIER PROTEIN PHOSPHODIESTERASE"/>
    <property type="match status" value="1"/>
</dbReference>
<evidence type="ECO:0000313" key="4">
    <source>
        <dbReference type="EMBL" id="OEL10066.1"/>
    </source>
</evidence>
<reference evidence="4 5" key="1">
    <citation type="submission" date="2016-09" db="EMBL/GenBank/DDBJ databases">
        <authorList>
            <person name="Capua I."/>
            <person name="De Benedictis P."/>
            <person name="Joannis T."/>
            <person name="Lombin L.H."/>
            <person name="Cattoli G."/>
        </authorList>
    </citation>
    <scope>NUCLEOTIDE SEQUENCE [LARGE SCALE GENOMIC DNA]</scope>
    <source>
        <strain evidence="4 5">NRS-1</strain>
    </source>
</reference>
<dbReference type="PANTHER" id="PTHR38764:SF1">
    <property type="entry name" value="ACYL CARRIER PROTEIN PHOSPHODIESTERASE"/>
    <property type="match status" value="1"/>
</dbReference>
<keyword evidence="5" id="KW-1185">Reference proteome</keyword>
<dbReference type="AlphaFoldDB" id="A0A1E5UAY4"/>
<keyword evidence="1" id="KW-0444">Lipid biosynthesis</keyword>
<evidence type="ECO:0000256" key="1">
    <source>
        <dbReference type="ARBA" id="ARBA00022516"/>
    </source>
</evidence>
<name>A0A1E5UAY4_9FLAO</name>